<gene>
    <name evidence="1" type="ORF">Tco_0925621</name>
</gene>
<reference evidence="1" key="1">
    <citation type="journal article" date="2022" name="Int. J. Mol. Sci.">
        <title>Draft Genome of Tanacetum Coccineum: Genomic Comparison of Closely Related Tanacetum-Family Plants.</title>
        <authorList>
            <person name="Yamashiro T."/>
            <person name="Shiraishi A."/>
            <person name="Nakayama K."/>
            <person name="Satake H."/>
        </authorList>
    </citation>
    <scope>NUCLEOTIDE SEQUENCE</scope>
</reference>
<name>A0ABQ5D8C6_9ASTR</name>
<dbReference type="EMBL" id="BQNB010015030">
    <property type="protein sequence ID" value="GJT35202.1"/>
    <property type="molecule type" value="Genomic_DNA"/>
</dbReference>
<sequence>MAGISIHAMRDSIYEEAVLGKGTPHKHIDLSRDRFIPSSSMSKSGKDILVNPITSILNGLVGNYARYGVGRKHLQANVARFDRDSIPSKRVPHKFNHVAPTPTSFVSAVKGVSSPPIQCFVASFGLMIRAWLKSDLQFLSWGRNCLGDIEGYPLTGDGLGATFIRLVLNGRGHENLEVGKVFRFELRSCLFGSQSCKEVPEVVHCSDENPVKNESDINVVDNTVTNERRMRVIVQAIVVVSRVFEEVEKSDIKHSVRWSNYGLFHGLEAQGYGEASSGSNGDWGMFGVRDFNEVRCKEDRWGSTFLAQGASMKQLQEINDPRLCDCVKMAKVRLGIEGDDNSIWRSWIQGSLNSGKASVLVNGSPTSEFQFHRGLKQGAPFGSFFGSFNHLGSLFIFLSPCLLSGYFSQIRIGNGLQQSVLERIFGSGDCTLLRLFTPNVRGGIEEQQA</sequence>
<proteinExistence type="predicted"/>
<comment type="caution">
    <text evidence="1">The sequence shown here is derived from an EMBL/GenBank/DDBJ whole genome shotgun (WGS) entry which is preliminary data.</text>
</comment>
<reference evidence="1" key="2">
    <citation type="submission" date="2022-01" db="EMBL/GenBank/DDBJ databases">
        <authorList>
            <person name="Yamashiro T."/>
            <person name="Shiraishi A."/>
            <person name="Satake H."/>
            <person name="Nakayama K."/>
        </authorList>
    </citation>
    <scope>NUCLEOTIDE SEQUENCE</scope>
</reference>
<evidence type="ECO:0000313" key="2">
    <source>
        <dbReference type="Proteomes" id="UP001151760"/>
    </source>
</evidence>
<dbReference type="Proteomes" id="UP001151760">
    <property type="component" value="Unassembled WGS sequence"/>
</dbReference>
<organism evidence="1 2">
    <name type="scientific">Tanacetum coccineum</name>
    <dbReference type="NCBI Taxonomy" id="301880"/>
    <lineage>
        <taxon>Eukaryota</taxon>
        <taxon>Viridiplantae</taxon>
        <taxon>Streptophyta</taxon>
        <taxon>Embryophyta</taxon>
        <taxon>Tracheophyta</taxon>
        <taxon>Spermatophyta</taxon>
        <taxon>Magnoliopsida</taxon>
        <taxon>eudicotyledons</taxon>
        <taxon>Gunneridae</taxon>
        <taxon>Pentapetalae</taxon>
        <taxon>asterids</taxon>
        <taxon>campanulids</taxon>
        <taxon>Asterales</taxon>
        <taxon>Asteraceae</taxon>
        <taxon>Asteroideae</taxon>
        <taxon>Anthemideae</taxon>
        <taxon>Anthemidinae</taxon>
        <taxon>Tanacetum</taxon>
    </lineage>
</organism>
<keyword evidence="2" id="KW-1185">Reference proteome</keyword>
<protein>
    <submittedName>
        <fullName evidence="1">Uncharacterized protein</fullName>
    </submittedName>
</protein>
<accession>A0ABQ5D8C6</accession>
<evidence type="ECO:0000313" key="1">
    <source>
        <dbReference type="EMBL" id="GJT35202.1"/>
    </source>
</evidence>